<evidence type="ECO:0000313" key="2">
    <source>
        <dbReference type="EMBL" id="PZQ11313.1"/>
    </source>
</evidence>
<reference evidence="2 3" key="1">
    <citation type="submission" date="2017-08" db="EMBL/GenBank/DDBJ databases">
        <title>Infants hospitalized years apart are colonized by the same room-sourced microbial strains.</title>
        <authorList>
            <person name="Brooks B."/>
            <person name="Olm M.R."/>
            <person name="Firek B.A."/>
            <person name="Baker R."/>
            <person name="Thomas B.C."/>
            <person name="Morowitz M.J."/>
            <person name="Banfield J.F."/>
        </authorList>
    </citation>
    <scope>NUCLEOTIDE SEQUENCE [LARGE SCALE GENOMIC DNA]</scope>
    <source>
        <strain evidence="2">S2_005_003_R2_43</strain>
    </source>
</reference>
<name>A0A2W5M1S3_ANCNO</name>
<keyword evidence="1" id="KW-0472">Membrane</keyword>
<dbReference type="AlphaFoldDB" id="A0A2W5M1S3"/>
<proteinExistence type="predicted"/>
<evidence type="ECO:0000256" key="1">
    <source>
        <dbReference type="SAM" id="Phobius"/>
    </source>
</evidence>
<dbReference type="Proteomes" id="UP000249577">
    <property type="component" value="Unassembled WGS sequence"/>
</dbReference>
<evidence type="ECO:0000313" key="3">
    <source>
        <dbReference type="Proteomes" id="UP000249577"/>
    </source>
</evidence>
<accession>A0A2W5M1S3</accession>
<comment type="caution">
    <text evidence="2">The sequence shown here is derived from an EMBL/GenBank/DDBJ whole genome shotgun (WGS) entry which is preliminary data.</text>
</comment>
<gene>
    <name evidence="2" type="ORF">DI565_18655</name>
</gene>
<sequence>MGDLFDVFDLWRRQAALASGIAAMAPAVGFVMTTRLSRLAVEAGSPSAGGMREAERMMSEKIAAAVEGGAAAARVLTGLPLAAGPVAAASVLMSAGEAAIRPTSRRLRANARRLSRA</sequence>
<dbReference type="EMBL" id="QFPN01000012">
    <property type="protein sequence ID" value="PZQ11313.1"/>
    <property type="molecule type" value="Genomic_DNA"/>
</dbReference>
<organism evidence="2 3">
    <name type="scientific">Ancylobacter novellus</name>
    <name type="common">Thiobacillus novellus</name>
    <dbReference type="NCBI Taxonomy" id="921"/>
    <lineage>
        <taxon>Bacteria</taxon>
        <taxon>Pseudomonadati</taxon>
        <taxon>Pseudomonadota</taxon>
        <taxon>Alphaproteobacteria</taxon>
        <taxon>Hyphomicrobiales</taxon>
        <taxon>Xanthobacteraceae</taxon>
        <taxon>Ancylobacter</taxon>
    </lineage>
</organism>
<keyword evidence="1" id="KW-1133">Transmembrane helix</keyword>
<protein>
    <submittedName>
        <fullName evidence="2">Uncharacterized protein</fullName>
    </submittedName>
</protein>
<keyword evidence="1" id="KW-0812">Transmembrane</keyword>
<feature type="transmembrane region" description="Helical" evidence="1">
    <location>
        <begin position="15"/>
        <end position="33"/>
    </location>
</feature>